<evidence type="ECO:0000313" key="2">
    <source>
        <dbReference type="EMBL" id="KDR65961.1"/>
    </source>
</evidence>
<sequence length="200" mass="23158">IIQFKNKNIRGRRDGLRSRDVIDHVHNRARAAAGKYRAARQALFELRGSGDWEEMYRVLADGDVRGYQDPNKLQPRKAQQGTWEDGQVPGDSKAEGVTEVLNLYNEPCMRRDGNGETHQTLSWIWTTSQTARTEDEKDDIIRSEWAKSQACAARSREEVMLLKEEMRRVLKYLEWNSDWWKKCGEMRSVEVASVSAAWVN</sequence>
<dbReference type="EMBL" id="KL142429">
    <property type="protein sequence ID" value="KDR65961.1"/>
    <property type="molecule type" value="Genomic_DNA"/>
</dbReference>
<reference evidence="3" key="1">
    <citation type="journal article" date="2014" name="Proc. Natl. Acad. Sci. U.S.A.">
        <title>Extensive sampling of basidiomycete genomes demonstrates inadequacy of the white-rot/brown-rot paradigm for wood decay fungi.</title>
        <authorList>
            <person name="Riley R."/>
            <person name="Salamov A.A."/>
            <person name="Brown D.W."/>
            <person name="Nagy L.G."/>
            <person name="Floudas D."/>
            <person name="Held B.W."/>
            <person name="Levasseur A."/>
            <person name="Lombard V."/>
            <person name="Morin E."/>
            <person name="Otillar R."/>
            <person name="Lindquist E.A."/>
            <person name="Sun H."/>
            <person name="LaButti K.M."/>
            <person name="Schmutz J."/>
            <person name="Jabbour D."/>
            <person name="Luo H."/>
            <person name="Baker S.E."/>
            <person name="Pisabarro A.G."/>
            <person name="Walton J.D."/>
            <person name="Blanchette R.A."/>
            <person name="Henrissat B."/>
            <person name="Martin F."/>
            <person name="Cullen D."/>
            <person name="Hibbett D.S."/>
            <person name="Grigoriev I.V."/>
        </authorList>
    </citation>
    <scope>NUCLEOTIDE SEQUENCE [LARGE SCALE GENOMIC DNA]</scope>
    <source>
        <strain evidence="3">CBS 339.88</strain>
    </source>
</reference>
<evidence type="ECO:0000256" key="1">
    <source>
        <dbReference type="SAM" id="MobiDB-lite"/>
    </source>
</evidence>
<dbReference type="HOGENOM" id="CLU_003703_0_1_1"/>
<dbReference type="OrthoDB" id="3062870at2759"/>
<feature type="non-terminal residue" evidence="2">
    <location>
        <position position="1"/>
    </location>
</feature>
<feature type="region of interest" description="Disordered" evidence="1">
    <location>
        <begin position="72"/>
        <end position="91"/>
    </location>
</feature>
<keyword evidence="3" id="KW-1185">Reference proteome</keyword>
<proteinExistence type="predicted"/>
<gene>
    <name evidence="2" type="ORF">GALMADRAFT_81309</name>
</gene>
<name>A0A067S5A4_GALM3</name>
<accession>A0A067S5A4</accession>
<organism evidence="2 3">
    <name type="scientific">Galerina marginata (strain CBS 339.88)</name>
    <dbReference type="NCBI Taxonomy" id="685588"/>
    <lineage>
        <taxon>Eukaryota</taxon>
        <taxon>Fungi</taxon>
        <taxon>Dikarya</taxon>
        <taxon>Basidiomycota</taxon>
        <taxon>Agaricomycotina</taxon>
        <taxon>Agaricomycetes</taxon>
        <taxon>Agaricomycetidae</taxon>
        <taxon>Agaricales</taxon>
        <taxon>Agaricineae</taxon>
        <taxon>Strophariaceae</taxon>
        <taxon>Galerina</taxon>
    </lineage>
</organism>
<dbReference type="AlphaFoldDB" id="A0A067S5A4"/>
<dbReference type="Proteomes" id="UP000027222">
    <property type="component" value="Unassembled WGS sequence"/>
</dbReference>
<dbReference type="STRING" id="685588.A0A067S5A4"/>
<protein>
    <submittedName>
        <fullName evidence="2">Uncharacterized protein</fullName>
    </submittedName>
</protein>
<evidence type="ECO:0000313" key="3">
    <source>
        <dbReference type="Proteomes" id="UP000027222"/>
    </source>
</evidence>